<organism evidence="2 3">
    <name type="scientific">Dioszegia hungarica</name>
    <dbReference type="NCBI Taxonomy" id="4972"/>
    <lineage>
        <taxon>Eukaryota</taxon>
        <taxon>Fungi</taxon>
        <taxon>Dikarya</taxon>
        <taxon>Basidiomycota</taxon>
        <taxon>Agaricomycotina</taxon>
        <taxon>Tremellomycetes</taxon>
        <taxon>Tremellales</taxon>
        <taxon>Bulleribasidiaceae</taxon>
        <taxon>Dioszegia</taxon>
    </lineage>
</organism>
<feature type="signal peptide" evidence="1">
    <location>
        <begin position="1"/>
        <end position="17"/>
    </location>
</feature>
<sequence>MWLRYLLLLLPFATSASIKLTKCRLSEHLLERRHLGLSPSRPSVHHDIQAGKKRNLQDTIPTSSVAPAGQQGGGTIYSTVKTTIYVQPSATDVPPSDLGSTSLQDAPAAGGGTIYTTVKVYVTVTPSSGYSLGFFDWSTKWRYYDLKWRGRSQPYQQLILDRAA</sequence>
<keyword evidence="3" id="KW-1185">Reference proteome</keyword>
<reference evidence="2" key="1">
    <citation type="journal article" date="2022" name="G3 (Bethesda)">
        <title>High quality genome of the basidiomycete yeast Dioszegia hungarica PDD-24b-2 isolated from cloud water.</title>
        <authorList>
            <person name="Jarrige D."/>
            <person name="Haridas S."/>
            <person name="Bleykasten-Grosshans C."/>
            <person name="Joly M."/>
            <person name="Nadalig T."/>
            <person name="Sancelme M."/>
            <person name="Vuilleumier S."/>
            <person name="Grigoriev I.V."/>
            <person name="Amato P."/>
            <person name="Bringel F."/>
        </authorList>
    </citation>
    <scope>NUCLEOTIDE SEQUENCE</scope>
    <source>
        <strain evidence="2">PDD-24b-2</strain>
    </source>
</reference>
<protein>
    <submittedName>
        <fullName evidence="2">Uncharacterized protein</fullName>
    </submittedName>
</protein>
<dbReference type="Proteomes" id="UP001164286">
    <property type="component" value="Unassembled WGS sequence"/>
</dbReference>
<evidence type="ECO:0000256" key="1">
    <source>
        <dbReference type="SAM" id="SignalP"/>
    </source>
</evidence>
<evidence type="ECO:0000313" key="3">
    <source>
        <dbReference type="Proteomes" id="UP001164286"/>
    </source>
</evidence>
<feature type="chain" id="PRO_5041311050" evidence="1">
    <location>
        <begin position="18"/>
        <end position="164"/>
    </location>
</feature>
<gene>
    <name evidence="2" type="ORF">MKK02DRAFT_38723</name>
</gene>
<dbReference type="EMBL" id="JAKWFO010000008">
    <property type="protein sequence ID" value="KAI9634052.1"/>
    <property type="molecule type" value="Genomic_DNA"/>
</dbReference>
<dbReference type="AlphaFoldDB" id="A0AA38H3P7"/>
<comment type="caution">
    <text evidence="2">The sequence shown here is derived from an EMBL/GenBank/DDBJ whole genome shotgun (WGS) entry which is preliminary data.</text>
</comment>
<keyword evidence="1" id="KW-0732">Signal</keyword>
<accession>A0AA38H3P7</accession>
<evidence type="ECO:0000313" key="2">
    <source>
        <dbReference type="EMBL" id="KAI9634052.1"/>
    </source>
</evidence>
<name>A0AA38H3P7_9TREE</name>
<dbReference type="RefSeq" id="XP_052943829.1">
    <property type="nucleotide sequence ID" value="XM_053090245.1"/>
</dbReference>
<dbReference type="GeneID" id="77729450"/>
<proteinExistence type="predicted"/>